<reference evidence="2" key="1">
    <citation type="submission" date="2013-10" db="EMBL/GenBank/DDBJ databases">
        <title>Genome sequencing of Onchocerca volvulus.</title>
        <authorList>
            <person name="Cotton J."/>
            <person name="Tsai J."/>
            <person name="Stanley E."/>
            <person name="Tracey A."/>
            <person name="Holroyd N."/>
            <person name="Lustigman S."/>
            <person name="Berriman M."/>
        </authorList>
    </citation>
    <scope>NUCLEOTIDE SEQUENCE</scope>
</reference>
<name>A0A8R1TME0_ONCVO</name>
<protein>
    <submittedName>
        <fullName evidence="1">Uncharacterized protein</fullName>
    </submittedName>
</protein>
<evidence type="ECO:0000313" key="1">
    <source>
        <dbReference type="EnsemblMetazoa" id="OVOC12729.1"/>
    </source>
</evidence>
<reference evidence="1" key="2">
    <citation type="submission" date="2022-06" db="UniProtKB">
        <authorList>
            <consortium name="EnsemblMetazoa"/>
        </authorList>
    </citation>
    <scope>IDENTIFICATION</scope>
</reference>
<proteinExistence type="predicted"/>
<keyword evidence="2" id="KW-1185">Reference proteome</keyword>
<evidence type="ECO:0000313" key="2">
    <source>
        <dbReference type="Proteomes" id="UP000024404"/>
    </source>
</evidence>
<dbReference type="EMBL" id="CMVM020000658">
    <property type="status" value="NOT_ANNOTATED_CDS"/>
    <property type="molecule type" value="Genomic_DNA"/>
</dbReference>
<dbReference type="AlphaFoldDB" id="A0A8R1TME0"/>
<organism evidence="1 2">
    <name type="scientific">Onchocerca volvulus</name>
    <dbReference type="NCBI Taxonomy" id="6282"/>
    <lineage>
        <taxon>Eukaryota</taxon>
        <taxon>Metazoa</taxon>
        <taxon>Ecdysozoa</taxon>
        <taxon>Nematoda</taxon>
        <taxon>Chromadorea</taxon>
        <taxon>Rhabditida</taxon>
        <taxon>Spirurina</taxon>
        <taxon>Spiruromorpha</taxon>
        <taxon>Filarioidea</taxon>
        <taxon>Onchocercidae</taxon>
        <taxon>Onchocerca</taxon>
    </lineage>
</organism>
<dbReference type="EnsemblMetazoa" id="OVOC12729.1">
    <property type="protein sequence ID" value="OVOC12729.1"/>
    <property type="gene ID" value="WBGene00249538"/>
</dbReference>
<accession>A0A8R1TME0</accession>
<dbReference type="Proteomes" id="UP000024404">
    <property type="component" value="Unassembled WGS sequence"/>
</dbReference>
<sequence length="102" mass="11682">MFCCIGRSSIHTYGQMAHICSKHNYMDNDAITGWIIFSNFQPQNIVEDNLSGSAAPATRNRPEIKRSSEGEIKARTSQFFWKFQITRALTNKNNVRQNLLKS</sequence>